<reference evidence="3" key="2">
    <citation type="journal article" date="2024" name="Antonie Van Leeuwenhoek">
        <title>Roseihalotalea indica gen. nov., sp. nov., a halophilic Bacteroidetes from mesopelagic Southwest Indian Ocean with higher carbohydrate metabolic potential.</title>
        <authorList>
            <person name="Chen B."/>
            <person name="Zhang M."/>
            <person name="Lin D."/>
            <person name="Ye J."/>
            <person name="Tang K."/>
        </authorList>
    </citation>
    <scope>NUCLEOTIDE SEQUENCE</scope>
    <source>
        <strain evidence="3">TK19036</strain>
    </source>
</reference>
<evidence type="ECO:0000259" key="2">
    <source>
        <dbReference type="Pfam" id="PF09835"/>
    </source>
</evidence>
<dbReference type="PANTHER" id="PTHR40547:SF1">
    <property type="entry name" value="SLL0298 PROTEIN"/>
    <property type="match status" value="1"/>
</dbReference>
<evidence type="ECO:0000256" key="1">
    <source>
        <dbReference type="SAM" id="Phobius"/>
    </source>
</evidence>
<feature type="transmembrane region" description="Helical" evidence="1">
    <location>
        <begin position="26"/>
        <end position="56"/>
    </location>
</feature>
<name>A0AA49JD52_9BACT</name>
<evidence type="ECO:0000313" key="3">
    <source>
        <dbReference type="EMBL" id="WKN36368.1"/>
    </source>
</evidence>
<reference evidence="3" key="1">
    <citation type="journal article" date="2023" name="Comput. Struct. Biotechnol. J.">
        <title>Discovery of a novel marine Bacteroidetes with a rich repertoire of carbohydrate-active enzymes.</title>
        <authorList>
            <person name="Chen B."/>
            <person name="Liu G."/>
            <person name="Chen Q."/>
            <person name="Wang H."/>
            <person name="Liu L."/>
            <person name="Tang K."/>
        </authorList>
    </citation>
    <scope>NUCLEOTIDE SEQUENCE</scope>
    <source>
        <strain evidence="3">TK19036</strain>
    </source>
</reference>
<sequence>MGIQNIKGKLQHFIQRLSQPQTTPQAVALSFALGTLIAILPTPGFGIFVGILLTLLFKSLSKVAMVISITFWNPLLQVPVYYASYLLGSMLLGQPAELDYQESWMTIMVHHTQSFLLGNSILAVLISVAFYWIIYTAFTLNQRKKAIVELLSYHQISKKTHNLT</sequence>
<organism evidence="3">
    <name type="scientific">Roseihalotalea indica</name>
    <dbReference type="NCBI Taxonomy" id="2867963"/>
    <lineage>
        <taxon>Bacteria</taxon>
        <taxon>Pseudomonadati</taxon>
        <taxon>Bacteroidota</taxon>
        <taxon>Cytophagia</taxon>
        <taxon>Cytophagales</taxon>
        <taxon>Catalimonadaceae</taxon>
        <taxon>Roseihalotalea</taxon>
    </lineage>
</organism>
<keyword evidence="1" id="KW-0472">Membrane</keyword>
<keyword evidence="1" id="KW-0812">Transmembrane</keyword>
<dbReference type="Pfam" id="PF09835">
    <property type="entry name" value="DUF2062"/>
    <property type="match status" value="1"/>
</dbReference>
<feature type="transmembrane region" description="Helical" evidence="1">
    <location>
        <begin position="63"/>
        <end position="82"/>
    </location>
</feature>
<dbReference type="EMBL" id="CP120682">
    <property type="protein sequence ID" value="WKN36368.1"/>
    <property type="molecule type" value="Genomic_DNA"/>
</dbReference>
<accession>A0AA49JD52</accession>
<dbReference type="PANTHER" id="PTHR40547">
    <property type="entry name" value="SLL0298 PROTEIN"/>
    <property type="match status" value="1"/>
</dbReference>
<dbReference type="InterPro" id="IPR018639">
    <property type="entry name" value="DUF2062"/>
</dbReference>
<dbReference type="AlphaFoldDB" id="A0AA49JD52"/>
<keyword evidence="1" id="KW-1133">Transmembrane helix</keyword>
<feature type="transmembrane region" description="Helical" evidence="1">
    <location>
        <begin position="115"/>
        <end position="135"/>
    </location>
</feature>
<feature type="domain" description="DUF2062" evidence="2">
    <location>
        <begin position="10"/>
        <end position="145"/>
    </location>
</feature>
<proteinExistence type="predicted"/>
<protein>
    <submittedName>
        <fullName evidence="3">DUF2062 domain-containing protein</fullName>
    </submittedName>
</protein>
<gene>
    <name evidence="3" type="ORF">K4G66_28825</name>
</gene>